<keyword evidence="1" id="KW-1133">Transmembrane helix</keyword>
<keyword evidence="1" id="KW-0812">Transmembrane</keyword>
<evidence type="ECO:0000256" key="1">
    <source>
        <dbReference type="SAM" id="Phobius"/>
    </source>
</evidence>
<dbReference type="OrthoDB" id="5242179at2"/>
<feature type="transmembrane region" description="Helical" evidence="1">
    <location>
        <begin position="58"/>
        <end position="76"/>
    </location>
</feature>
<dbReference type="KEGG" id="daur:Daura_37280"/>
<accession>A0A9Q9IA71</accession>
<keyword evidence="3" id="KW-1185">Reference proteome</keyword>
<feature type="transmembrane region" description="Helical" evidence="1">
    <location>
        <begin position="323"/>
        <end position="346"/>
    </location>
</feature>
<proteinExistence type="predicted"/>
<dbReference type="RefSeq" id="WP_033357169.1">
    <property type="nucleotide sequence ID" value="NZ_CP073767.1"/>
</dbReference>
<organism evidence="2 3">
    <name type="scientific">Dactylosporangium aurantiacum</name>
    <dbReference type="NCBI Taxonomy" id="35754"/>
    <lineage>
        <taxon>Bacteria</taxon>
        <taxon>Bacillati</taxon>
        <taxon>Actinomycetota</taxon>
        <taxon>Actinomycetes</taxon>
        <taxon>Micromonosporales</taxon>
        <taxon>Micromonosporaceae</taxon>
        <taxon>Dactylosporangium</taxon>
    </lineage>
</organism>
<feature type="transmembrane region" description="Helical" evidence="1">
    <location>
        <begin position="176"/>
        <end position="198"/>
    </location>
</feature>
<feature type="transmembrane region" description="Helical" evidence="1">
    <location>
        <begin position="88"/>
        <end position="110"/>
    </location>
</feature>
<evidence type="ECO:0000313" key="2">
    <source>
        <dbReference type="EMBL" id="UWZ52277.1"/>
    </source>
</evidence>
<feature type="transmembrane region" description="Helical" evidence="1">
    <location>
        <begin position="130"/>
        <end position="155"/>
    </location>
</feature>
<evidence type="ECO:0008006" key="4">
    <source>
        <dbReference type="Google" id="ProtNLM"/>
    </source>
</evidence>
<feature type="transmembrane region" description="Helical" evidence="1">
    <location>
        <begin position="204"/>
        <end position="223"/>
    </location>
</feature>
<protein>
    <recommendedName>
        <fullName evidence="4">Integral membrane protein</fullName>
    </recommendedName>
</protein>
<reference evidence="2" key="1">
    <citation type="submission" date="2021-04" db="EMBL/GenBank/DDBJ databases">
        <title>Dactylosporangium aurantiacum NRRL B-8018 full assembly.</title>
        <authorList>
            <person name="Hartkoorn R.C."/>
            <person name="Beaudoing E."/>
            <person name="Hot D."/>
        </authorList>
    </citation>
    <scope>NUCLEOTIDE SEQUENCE</scope>
    <source>
        <strain evidence="2">NRRL B-8018</strain>
    </source>
</reference>
<name>A0A9Q9IA71_9ACTN</name>
<keyword evidence="1" id="KW-0472">Membrane</keyword>
<sequence>MADRAALVRRTEWWLIHQGLPKFVTRQTLRTHTLPRMFPLLLLVLLLMVVPIEDWRTAVAVATVVPAAIWLIVTRAGRRPPPVLPRWLAVLLVGGYVAAPMGLASLGVALDPGAFGVTPGAVGQAEVALRMALSLALIVAVANVCTRYGVVSLVLHSLRHLVGDLRNSFGLLGRALPTLLFIIIFLFFTADIWVLASHLSTRRLVATLAVFTAVTFFAIAARLREELNAIEQSTAPDRLVAACARTPLEAVAPDLAPVARLTGLRRTEMLNILFILGTRQLIRAAVVGVAVFAFFIVFGLIAVNPDTAKQWIGADPEASGLVHAVPATMVTVAVLLAGFSVMYFAVSSMTDSEYRQRYFAGILGDISRVIAVRAVYLALQHLPAPDPPTIDTATTQRLWSGSAAQ</sequence>
<evidence type="ECO:0000313" key="3">
    <source>
        <dbReference type="Proteomes" id="UP001058003"/>
    </source>
</evidence>
<dbReference type="AlphaFoldDB" id="A0A9Q9IA71"/>
<feature type="transmembrane region" description="Helical" evidence="1">
    <location>
        <begin position="281"/>
        <end position="303"/>
    </location>
</feature>
<dbReference type="EMBL" id="CP073767">
    <property type="protein sequence ID" value="UWZ52277.1"/>
    <property type="molecule type" value="Genomic_DNA"/>
</dbReference>
<feature type="transmembrane region" description="Helical" evidence="1">
    <location>
        <begin position="34"/>
        <end position="52"/>
    </location>
</feature>
<dbReference type="Proteomes" id="UP001058003">
    <property type="component" value="Chromosome"/>
</dbReference>
<gene>
    <name evidence="2" type="ORF">Daura_37280</name>
</gene>